<proteinExistence type="predicted"/>
<accession>A0AAD2PV74</accession>
<gene>
    <name evidence="1" type="ORF">CYCCA115_LOCUS14813</name>
</gene>
<evidence type="ECO:0000313" key="1">
    <source>
        <dbReference type="EMBL" id="CAJ1954218.1"/>
    </source>
</evidence>
<evidence type="ECO:0000313" key="2">
    <source>
        <dbReference type="Proteomes" id="UP001295423"/>
    </source>
</evidence>
<sequence>MVPIVTLQQNVLKPPACEDRFSTRISGSDDIPLPCHRQASTVGDDASSTHQKRVHFNRKQNSHDNICRDDYTDEELAACWVTQEERASHYKCFEKTIKRMESGKKANKDNTYRGLEDFLQTDSIDRTVHDCIDAVMDEQKRQWDISFKVIEWDLFREVSREVSTQSAKYSLAMAQYDAHETCAANIAEEDDDSFEGDDFPKGAAEIPQSFKDNANCKHFWHPKKLRSHMQPSS</sequence>
<protein>
    <submittedName>
        <fullName evidence="1">Uncharacterized protein</fullName>
    </submittedName>
</protein>
<organism evidence="1 2">
    <name type="scientific">Cylindrotheca closterium</name>
    <dbReference type="NCBI Taxonomy" id="2856"/>
    <lineage>
        <taxon>Eukaryota</taxon>
        <taxon>Sar</taxon>
        <taxon>Stramenopiles</taxon>
        <taxon>Ochrophyta</taxon>
        <taxon>Bacillariophyta</taxon>
        <taxon>Bacillariophyceae</taxon>
        <taxon>Bacillariophycidae</taxon>
        <taxon>Bacillariales</taxon>
        <taxon>Bacillariaceae</taxon>
        <taxon>Cylindrotheca</taxon>
    </lineage>
</organism>
<comment type="caution">
    <text evidence="1">The sequence shown here is derived from an EMBL/GenBank/DDBJ whole genome shotgun (WGS) entry which is preliminary data.</text>
</comment>
<dbReference type="Proteomes" id="UP001295423">
    <property type="component" value="Unassembled WGS sequence"/>
</dbReference>
<keyword evidence="2" id="KW-1185">Reference proteome</keyword>
<dbReference type="EMBL" id="CAKOGP040001858">
    <property type="protein sequence ID" value="CAJ1954218.1"/>
    <property type="molecule type" value="Genomic_DNA"/>
</dbReference>
<name>A0AAD2PV74_9STRA</name>
<reference evidence="1" key="1">
    <citation type="submission" date="2023-08" db="EMBL/GenBank/DDBJ databases">
        <authorList>
            <person name="Audoor S."/>
            <person name="Bilcke G."/>
        </authorList>
    </citation>
    <scope>NUCLEOTIDE SEQUENCE</scope>
</reference>
<dbReference type="AlphaFoldDB" id="A0AAD2PV74"/>